<dbReference type="STRING" id="1302690.BUE76_20280"/>
<dbReference type="AlphaFoldDB" id="A0A1M5IR04"/>
<keyword evidence="1" id="KW-0732">Signal</keyword>
<proteinExistence type="predicted"/>
<dbReference type="InterPro" id="IPR021428">
    <property type="entry name" value="DUF3078"/>
</dbReference>
<name>A0A1M5IR04_9BACT</name>
<protein>
    <recommendedName>
        <fullName evidence="4">DUF3078 domain-containing protein</fullName>
    </recommendedName>
</protein>
<feature type="chain" id="PRO_5012499907" description="DUF3078 domain-containing protein" evidence="1">
    <location>
        <begin position="19"/>
        <end position="314"/>
    </location>
</feature>
<feature type="signal peptide" evidence="1">
    <location>
        <begin position="1"/>
        <end position="18"/>
    </location>
</feature>
<keyword evidence="3" id="KW-1185">Reference proteome</keyword>
<evidence type="ECO:0000313" key="2">
    <source>
        <dbReference type="EMBL" id="SHG30645.1"/>
    </source>
</evidence>
<sequence>MNRLFLALLLCCTLTALAQDTTVKRLQNEATRAIKKDPNDTIPRTWRTGGLYNLAITQGSLSNWAAGGDNFSLALTSVLNLYAYYSQGRHYWDNLLDFNLGYVNTTSLGARKNDDRLDFLSKYGYRLTDHWSVAGLFNFRSQLFKGYTYDGDGQRSLSSSILSPAYITLSAGMDYKKGKHFSLFLSPLTTRWVVVANDSLSAQGAYGVTPGKKSNLEVGAFLTANYFKEFTPTVSYRGRLDLFSNYRRNPGNVDLFMTNVLALKLSRVLSFTWNVDFIYDDDVRIFGPQNASPALQVKSLLGAGLLVRMSNSGQ</sequence>
<gene>
    <name evidence="2" type="ORF">SAMN05444008_12519</name>
</gene>
<dbReference type="RefSeq" id="WP_073048337.1">
    <property type="nucleotide sequence ID" value="NZ_FQUO01000025.1"/>
</dbReference>
<dbReference type="EMBL" id="FQUO01000025">
    <property type="protein sequence ID" value="SHG30645.1"/>
    <property type="molecule type" value="Genomic_DNA"/>
</dbReference>
<dbReference type="Proteomes" id="UP000184368">
    <property type="component" value="Unassembled WGS sequence"/>
</dbReference>
<evidence type="ECO:0000256" key="1">
    <source>
        <dbReference type="SAM" id="SignalP"/>
    </source>
</evidence>
<dbReference type="Pfam" id="PF11276">
    <property type="entry name" value="DUF3078"/>
    <property type="match status" value="1"/>
</dbReference>
<evidence type="ECO:0008006" key="4">
    <source>
        <dbReference type="Google" id="ProtNLM"/>
    </source>
</evidence>
<reference evidence="2 3" key="1">
    <citation type="submission" date="2016-11" db="EMBL/GenBank/DDBJ databases">
        <authorList>
            <person name="Jaros S."/>
            <person name="Januszkiewicz K."/>
            <person name="Wedrychowicz H."/>
        </authorList>
    </citation>
    <scope>NUCLEOTIDE SEQUENCE [LARGE SCALE GENOMIC DNA]</scope>
    <source>
        <strain evidence="2 3">DSM 26897</strain>
    </source>
</reference>
<evidence type="ECO:0000313" key="3">
    <source>
        <dbReference type="Proteomes" id="UP000184368"/>
    </source>
</evidence>
<organism evidence="2 3">
    <name type="scientific">Cnuella takakiae</name>
    <dbReference type="NCBI Taxonomy" id="1302690"/>
    <lineage>
        <taxon>Bacteria</taxon>
        <taxon>Pseudomonadati</taxon>
        <taxon>Bacteroidota</taxon>
        <taxon>Chitinophagia</taxon>
        <taxon>Chitinophagales</taxon>
        <taxon>Chitinophagaceae</taxon>
        <taxon>Cnuella</taxon>
    </lineage>
</organism>
<dbReference type="OrthoDB" id="1495718at2"/>
<accession>A0A1M5IR04</accession>